<dbReference type="EMBL" id="JACCCV010000001">
    <property type="protein sequence ID" value="NYF51452.1"/>
    <property type="molecule type" value="Genomic_DNA"/>
</dbReference>
<keyword evidence="10" id="KW-0548">Nucleotidyltransferase</keyword>
<comment type="similarity">
    <text evidence="8">Belongs to the MobA family.</text>
</comment>
<comment type="function">
    <text evidence="8">Transfers a GMP moiety from GTP to Mo-molybdopterin (Mo-MPT) cofactor (Moco or molybdenum cofactor) to form Mo-molybdopterin guanine dinucleotide (Mo-MGD) cofactor.</text>
</comment>
<evidence type="ECO:0000256" key="6">
    <source>
        <dbReference type="ARBA" id="ARBA00023134"/>
    </source>
</evidence>
<evidence type="ECO:0000256" key="7">
    <source>
        <dbReference type="ARBA" id="ARBA00023150"/>
    </source>
</evidence>
<dbReference type="Pfam" id="PF12804">
    <property type="entry name" value="NTP_transf_3"/>
    <property type="match status" value="1"/>
</dbReference>
<evidence type="ECO:0000256" key="4">
    <source>
        <dbReference type="ARBA" id="ARBA00022741"/>
    </source>
</evidence>
<dbReference type="SUPFAM" id="SSF53448">
    <property type="entry name" value="Nucleotide-diphospho-sugar transferases"/>
    <property type="match status" value="1"/>
</dbReference>
<dbReference type="InterPro" id="IPR025877">
    <property type="entry name" value="MobA-like_NTP_Trfase"/>
</dbReference>
<evidence type="ECO:0000256" key="8">
    <source>
        <dbReference type="HAMAP-Rule" id="MF_00316"/>
    </source>
</evidence>
<comment type="caution">
    <text evidence="8">Lacks conserved residue(s) required for the propagation of feature annotation.</text>
</comment>
<feature type="binding site" evidence="8">
    <location>
        <position position="98"/>
    </location>
    <ligand>
        <name>Mg(2+)</name>
        <dbReference type="ChEBI" id="CHEBI:18420"/>
    </ligand>
</feature>
<protein>
    <recommendedName>
        <fullName evidence="8">Probable molybdenum cofactor guanylyltransferase</fullName>
        <shortName evidence="8">MoCo guanylyltransferase</shortName>
        <ecNumber evidence="8">2.7.7.77</ecNumber>
    </recommendedName>
    <alternativeName>
        <fullName evidence="8">GTP:molybdopterin guanylyltransferase</fullName>
    </alternativeName>
    <alternativeName>
        <fullName evidence="8">Mo-MPT guanylyltransferase</fullName>
    </alternativeName>
    <alternativeName>
        <fullName evidence="8">Molybdopterin guanylyltransferase</fullName>
    </alternativeName>
    <alternativeName>
        <fullName evidence="8">Molybdopterin-guanine dinucleotide synthase</fullName>
        <shortName evidence="8">MGD synthase</shortName>
    </alternativeName>
</protein>
<dbReference type="GO" id="GO:0005737">
    <property type="term" value="C:cytoplasm"/>
    <property type="evidence" value="ECO:0007669"/>
    <property type="project" value="UniProtKB-SubCell"/>
</dbReference>
<dbReference type="CDD" id="cd02503">
    <property type="entry name" value="MobA"/>
    <property type="match status" value="1"/>
</dbReference>
<dbReference type="AlphaFoldDB" id="A0A7Y9NLQ0"/>
<feature type="domain" description="MobA-like NTP transferase" evidence="9">
    <location>
        <begin position="11"/>
        <end position="156"/>
    </location>
</feature>
<dbReference type="Proteomes" id="UP000534186">
    <property type="component" value="Unassembled WGS sequence"/>
</dbReference>
<comment type="catalytic activity">
    <reaction evidence="8">
        <text>Mo-molybdopterin + GTP + H(+) = Mo-molybdopterin guanine dinucleotide + diphosphate</text>
        <dbReference type="Rhea" id="RHEA:34243"/>
        <dbReference type="ChEBI" id="CHEBI:15378"/>
        <dbReference type="ChEBI" id="CHEBI:33019"/>
        <dbReference type="ChEBI" id="CHEBI:37565"/>
        <dbReference type="ChEBI" id="CHEBI:71302"/>
        <dbReference type="ChEBI" id="CHEBI:71310"/>
        <dbReference type="EC" id="2.7.7.77"/>
    </reaction>
</comment>
<keyword evidence="4 8" id="KW-0547">Nucleotide-binding</keyword>
<dbReference type="HAMAP" id="MF_00316">
    <property type="entry name" value="MobA"/>
    <property type="match status" value="1"/>
</dbReference>
<dbReference type="GO" id="GO:0006777">
    <property type="term" value="P:Mo-molybdopterin cofactor biosynthetic process"/>
    <property type="evidence" value="ECO:0007669"/>
    <property type="project" value="UniProtKB-KW"/>
</dbReference>
<evidence type="ECO:0000256" key="5">
    <source>
        <dbReference type="ARBA" id="ARBA00022842"/>
    </source>
</evidence>
<reference evidence="10 11" key="1">
    <citation type="submission" date="2020-07" db="EMBL/GenBank/DDBJ databases">
        <title>Genomic Encyclopedia of Type Strains, Phase IV (KMG-V): Genome sequencing to study the core and pangenomes of soil and plant-associated prokaryotes.</title>
        <authorList>
            <person name="Whitman W."/>
        </authorList>
    </citation>
    <scope>NUCLEOTIDE SEQUENCE [LARGE SCALE GENOMIC DNA]</scope>
    <source>
        <strain evidence="10 11">M8UP30</strain>
    </source>
</reference>
<proteinExistence type="inferred from homology"/>
<evidence type="ECO:0000256" key="2">
    <source>
        <dbReference type="ARBA" id="ARBA00022679"/>
    </source>
</evidence>
<comment type="subcellular location">
    <subcellularLocation>
        <location evidence="8">Cytoplasm</location>
    </subcellularLocation>
</comment>
<evidence type="ECO:0000256" key="1">
    <source>
        <dbReference type="ARBA" id="ARBA00022490"/>
    </source>
</evidence>
<keyword evidence="7 8" id="KW-0501">Molybdenum cofactor biosynthesis</keyword>
<keyword evidence="6 8" id="KW-0342">GTP-binding</keyword>
<dbReference type="InterPro" id="IPR029044">
    <property type="entry name" value="Nucleotide-diphossugar_trans"/>
</dbReference>
<dbReference type="PANTHER" id="PTHR19136:SF81">
    <property type="entry name" value="MOLYBDENUM COFACTOR GUANYLYLTRANSFERASE"/>
    <property type="match status" value="1"/>
</dbReference>
<feature type="binding site" evidence="8">
    <location>
        <position position="98"/>
    </location>
    <ligand>
        <name>GTP</name>
        <dbReference type="ChEBI" id="CHEBI:37565"/>
    </ligand>
</feature>
<feature type="binding site" evidence="8">
    <location>
        <begin position="14"/>
        <end position="16"/>
    </location>
    <ligand>
        <name>GTP</name>
        <dbReference type="ChEBI" id="CHEBI:37565"/>
    </ligand>
</feature>
<comment type="cofactor">
    <cofactor evidence="8">
        <name>Mg(2+)</name>
        <dbReference type="ChEBI" id="CHEBI:18420"/>
    </cofactor>
</comment>
<dbReference type="GO" id="GO:0005525">
    <property type="term" value="F:GTP binding"/>
    <property type="evidence" value="ECO:0007669"/>
    <property type="project" value="UniProtKB-UniRule"/>
</dbReference>
<dbReference type="GO" id="GO:0061603">
    <property type="term" value="F:molybdenum cofactor guanylyltransferase activity"/>
    <property type="evidence" value="ECO:0007669"/>
    <property type="project" value="UniProtKB-EC"/>
</dbReference>
<dbReference type="GO" id="GO:0046872">
    <property type="term" value="F:metal ion binding"/>
    <property type="evidence" value="ECO:0007669"/>
    <property type="project" value="UniProtKB-KW"/>
</dbReference>
<gene>
    <name evidence="8" type="primary">mobA</name>
    <name evidence="10" type="ORF">HDF12_001817</name>
</gene>
<name>A0A7Y9NLQ0_9BACT</name>
<evidence type="ECO:0000313" key="10">
    <source>
        <dbReference type="EMBL" id="NYF51452.1"/>
    </source>
</evidence>
<feature type="binding site" evidence="8">
    <location>
        <position position="26"/>
    </location>
    <ligand>
        <name>GTP</name>
        <dbReference type="ChEBI" id="CHEBI:37565"/>
    </ligand>
</feature>
<keyword evidence="5 8" id="KW-0460">Magnesium</keyword>
<feature type="binding site" evidence="8">
    <location>
        <position position="69"/>
    </location>
    <ligand>
        <name>GTP</name>
        <dbReference type="ChEBI" id="CHEBI:37565"/>
    </ligand>
</feature>
<keyword evidence="2 8" id="KW-0808">Transferase</keyword>
<dbReference type="PANTHER" id="PTHR19136">
    <property type="entry name" value="MOLYBDENUM COFACTOR GUANYLYLTRANSFERASE"/>
    <property type="match status" value="1"/>
</dbReference>
<comment type="domain">
    <text evidence="8">The N-terminal domain determines nucleotide recognition and specific binding, while the C-terminal domain determines the specific binding to the target protein.</text>
</comment>
<evidence type="ECO:0000259" key="9">
    <source>
        <dbReference type="Pfam" id="PF12804"/>
    </source>
</evidence>
<accession>A0A7Y9NLQ0</accession>
<evidence type="ECO:0000313" key="11">
    <source>
        <dbReference type="Proteomes" id="UP000534186"/>
    </source>
</evidence>
<dbReference type="EC" id="2.7.7.77" evidence="8"/>
<keyword evidence="3 8" id="KW-0479">Metal-binding</keyword>
<dbReference type="Gene3D" id="3.90.550.10">
    <property type="entry name" value="Spore Coat Polysaccharide Biosynthesis Protein SpsA, Chain A"/>
    <property type="match status" value="1"/>
</dbReference>
<evidence type="ECO:0000256" key="3">
    <source>
        <dbReference type="ARBA" id="ARBA00022723"/>
    </source>
</evidence>
<sequence length="243" mass="27124">MAGPVADEVGGYVLAGGKSSRMGREKALLELAGKPLVHHAVKKLRRVCMDVRILSSNPELAAYARILPDLHPGCGPMGGMEAALAHSVFHWNLFLPVDMPFLPSAFLHHWVRRTLIEEKRGARLVMFTVDGLAQPTLAMIHRDVAPFLTSAIEQGELKLYPVLERAGRELAAKHGVVLRMTFRNLPWNDHSTFRATPSLHGPGREDWMATTEFQQSAKHLWFANLNTPEEFEEAERHVDALDT</sequence>
<dbReference type="InterPro" id="IPR013482">
    <property type="entry name" value="Molybde_CF_guanTrfase"/>
</dbReference>
<organism evidence="10 11">
    <name type="scientific">Tunturiibacter lichenicola</name>
    <dbReference type="NCBI Taxonomy" id="2051959"/>
    <lineage>
        <taxon>Bacteria</taxon>
        <taxon>Pseudomonadati</taxon>
        <taxon>Acidobacteriota</taxon>
        <taxon>Terriglobia</taxon>
        <taxon>Terriglobales</taxon>
        <taxon>Acidobacteriaceae</taxon>
        <taxon>Tunturiibacter</taxon>
    </lineage>
</organism>
<keyword evidence="1 8" id="KW-0963">Cytoplasm</keyword>
<comment type="caution">
    <text evidence="10">The sequence shown here is derived from an EMBL/GenBank/DDBJ whole genome shotgun (WGS) entry which is preliminary data.</text>
</comment>